<gene>
    <name evidence="1" type="ORF">METZ01_LOCUS413444</name>
</gene>
<evidence type="ECO:0000313" key="1">
    <source>
        <dbReference type="EMBL" id="SVD60590.1"/>
    </source>
</evidence>
<dbReference type="EMBL" id="UINC01161416">
    <property type="protein sequence ID" value="SVD60590.1"/>
    <property type="molecule type" value="Genomic_DNA"/>
</dbReference>
<sequence length="39" mass="4525">MEKVKDIDGNSYKTVKIGSQIWMAENLDTHSKIILYILE</sequence>
<accession>A0A382WPR8</accession>
<dbReference type="AlphaFoldDB" id="A0A382WPR8"/>
<name>A0A382WPR8_9ZZZZ</name>
<reference evidence="1" key="1">
    <citation type="submission" date="2018-05" db="EMBL/GenBank/DDBJ databases">
        <authorList>
            <person name="Lanie J.A."/>
            <person name="Ng W.-L."/>
            <person name="Kazmierczak K.M."/>
            <person name="Andrzejewski T.M."/>
            <person name="Davidsen T.M."/>
            <person name="Wayne K.J."/>
            <person name="Tettelin H."/>
            <person name="Glass J.I."/>
            <person name="Rusch D."/>
            <person name="Podicherti R."/>
            <person name="Tsui H.-C.T."/>
            <person name="Winkler M.E."/>
        </authorList>
    </citation>
    <scope>NUCLEOTIDE SEQUENCE</scope>
</reference>
<protein>
    <submittedName>
        <fullName evidence="1">Uncharacterized protein</fullName>
    </submittedName>
</protein>
<proteinExistence type="predicted"/>
<organism evidence="1">
    <name type="scientific">marine metagenome</name>
    <dbReference type="NCBI Taxonomy" id="408172"/>
    <lineage>
        <taxon>unclassified sequences</taxon>
        <taxon>metagenomes</taxon>
        <taxon>ecological metagenomes</taxon>
    </lineage>
</organism>